<feature type="transmembrane region" description="Helical" evidence="1">
    <location>
        <begin position="120"/>
        <end position="138"/>
    </location>
</feature>
<organism evidence="2 3">
    <name type="scientific">Ravibacter arvi</name>
    <dbReference type="NCBI Taxonomy" id="2051041"/>
    <lineage>
        <taxon>Bacteria</taxon>
        <taxon>Pseudomonadati</taxon>
        <taxon>Bacteroidota</taxon>
        <taxon>Cytophagia</taxon>
        <taxon>Cytophagales</taxon>
        <taxon>Spirosomataceae</taxon>
        <taxon>Ravibacter</taxon>
    </lineage>
</organism>
<dbReference type="EMBL" id="BAABEY010000024">
    <property type="protein sequence ID" value="GAA4440367.1"/>
    <property type="molecule type" value="Genomic_DNA"/>
</dbReference>
<evidence type="ECO:0000256" key="1">
    <source>
        <dbReference type="SAM" id="Phobius"/>
    </source>
</evidence>
<feature type="transmembrane region" description="Helical" evidence="1">
    <location>
        <begin position="145"/>
        <end position="163"/>
    </location>
</feature>
<name>A0ABP8M1L8_9BACT</name>
<comment type="caution">
    <text evidence="2">The sequence shown here is derived from an EMBL/GenBank/DDBJ whole genome shotgun (WGS) entry which is preliminary data.</text>
</comment>
<feature type="transmembrane region" description="Helical" evidence="1">
    <location>
        <begin position="6"/>
        <end position="23"/>
    </location>
</feature>
<feature type="transmembrane region" description="Helical" evidence="1">
    <location>
        <begin position="32"/>
        <end position="51"/>
    </location>
</feature>
<gene>
    <name evidence="2" type="ORF">GCM10023091_23920</name>
</gene>
<feature type="transmembrane region" description="Helical" evidence="1">
    <location>
        <begin position="90"/>
        <end position="108"/>
    </location>
</feature>
<dbReference type="Proteomes" id="UP001501508">
    <property type="component" value="Unassembled WGS sequence"/>
</dbReference>
<reference evidence="3" key="1">
    <citation type="journal article" date="2019" name="Int. J. Syst. Evol. Microbiol.">
        <title>The Global Catalogue of Microorganisms (GCM) 10K type strain sequencing project: providing services to taxonomists for standard genome sequencing and annotation.</title>
        <authorList>
            <consortium name="The Broad Institute Genomics Platform"/>
            <consortium name="The Broad Institute Genome Sequencing Center for Infectious Disease"/>
            <person name="Wu L."/>
            <person name="Ma J."/>
        </authorList>
    </citation>
    <scope>NUCLEOTIDE SEQUENCE [LARGE SCALE GENOMIC DNA]</scope>
    <source>
        <strain evidence="3">JCM 31920</strain>
    </source>
</reference>
<proteinExistence type="predicted"/>
<protein>
    <submittedName>
        <fullName evidence="2">Uncharacterized protein</fullName>
    </submittedName>
</protein>
<evidence type="ECO:0000313" key="3">
    <source>
        <dbReference type="Proteomes" id="UP001501508"/>
    </source>
</evidence>
<evidence type="ECO:0000313" key="2">
    <source>
        <dbReference type="EMBL" id="GAA4440367.1"/>
    </source>
</evidence>
<accession>A0ABP8M1L8</accession>
<feature type="transmembrane region" description="Helical" evidence="1">
    <location>
        <begin position="63"/>
        <end position="83"/>
    </location>
</feature>
<keyword evidence="1" id="KW-0812">Transmembrane</keyword>
<keyword evidence="1" id="KW-0472">Membrane</keyword>
<sequence length="200" mass="22715">MTLHLVSVIVLAAAFLYFSYHLLSTRLNGQSVLFLFIGLMFLLPPLIYLFPENQSDTVGHFRLFAYSLENTVVYVFIVVLFWGLTMLSEIGPVTIAVSFLFSMCLIWATWDPKWQPFQSIIRSFCILIAMMIATFALIRRQKNGLWMVLALMTLAFALKPQVLSSAFGPFDTQNYLKALSLFFMATAISSRNLPLFGNRA</sequence>
<keyword evidence="1" id="KW-1133">Transmembrane helix</keyword>
<dbReference type="RefSeq" id="WP_345029408.1">
    <property type="nucleotide sequence ID" value="NZ_BAABEY010000024.1"/>
</dbReference>
<keyword evidence="3" id="KW-1185">Reference proteome</keyword>